<sequence>THAYATPEQEAVQESYADDYTAAQKEATVKLKLWELYDAAKNAEGRTKAGATKKYEKAASKLDSQIEKILKAKK</sequence>
<name>J9G9N6_9ZZZZ</name>
<feature type="non-terminal residue" evidence="1">
    <location>
        <position position="1"/>
    </location>
</feature>
<protein>
    <submittedName>
        <fullName evidence="1">Oxidoreductase</fullName>
    </submittedName>
</protein>
<reference evidence="1" key="1">
    <citation type="journal article" date="2012" name="PLoS ONE">
        <title>Gene sets for utilization of primary and secondary nutrition supplies in the distal gut of endangered iberian lynx.</title>
        <authorList>
            <person name="Alcaide M."/>
            <person name="Messina E."/>
            <person name="Richter M."/>
            <person name="Bargiela R."/>
            <person name="Peplies J."/>
            <person name="Huws S.A."/>
            <person name="Newbold C.J."/>
            <person name="Golyshin P.N."/>
            <person name="Simon M.A."/>
            <person name="Lopez G."/>
            <person name="Yakimov M.M."/>
            <person name="Ferrer M."/>
        </authorList>
    </citation>
    <scope>NUCLEOTIDE SEQUENCE</scope>
</reference>
<gene>
    <name evidence="1" type="ORF">EVA_15739</name>
</gene>
<dbReference type="EMBL" id="AMCI01005429">
    <property type="protein sequence ID" value="EJW96154.1"/>
    <property type="molecule type" value="Genomic_DNA"/>
</dbReference>
<comment type="caution">
    <text evidence="1">The sequence shown here is derived from an EMBL/GenBank/DDBJ whole genome shotgun (WGS) entry which is preliminary data.</text>
</comment>
<dbReference type="AlphaFoldDB" id="J9G9N6"/>
<organism evidence="1">
    <name type="scientific">gut metagenome</name>
    <dbReference type="NCBI Taxonomy" id="749906"/>
    <lineage>
        <taxon>unclassified sequences</taxon>
        <taxon>metagenomes</taxon>
        <taxon>organismal metagenomes</taxon>
    </lineage>
</organism>
<proteinExistence type="predicted"/>
<evidence type="ECO:0000313" key="1">
    <source>
        <dbReference type="EMBL" id="EJW96154.1"/>
    </source>
</evidence>
<accession>J9G9N6</accession>